<evidence type="ECO:0008006" key="3">
    <source>
        <dbReference type="Google" id="ProtNLM"/>
    </source>
</evidence>
<keyword evidence="2" id="KW-1185">Reference proteome</keyword>
<dbReference type="InterPro" id="IPR008557">
    <property type="entry name" value="PhoX"/>
</dbReference>
<dbReference type="Pfam" id="PF05787">
    <property type="entry name" value="PhoX"/>
    <property type="match status" value="1"/>
</dbReference>
<proteinExistence type="predicted"/>
<accession>A0A7X0H9D1</accession>
<organism evidence="1 2">
    <name type="scientific">Algisphaera agarilytica</name>
    <dbReference type="NCBI Taxonomy" id="1385975"/>
    <lineage>
        <taxon>Bacteria</taxon>
        <taxon>Pseudomonadati</taxon>
        <taxon>Planctomycetota</taxon>
        <taxon>Phycisphaerae</taxon>
        <taxon>Phycisphaerales</taxon>
        <taxon>Phycisphaeraceae</taxon>
        <taxon>Algisphaera</taxon>
    </lineage>
</organism>
<sequence length="489" mass="53012">MQEPEVSRRQFMQAAAAVSAGFVGLSRVGQAAAGEAAGQAFGYGPLVPDPQGVIDLPEGFSYRVIARLGQEMDDGLFVPGKPDGSAAFAVPGGKPEETILIVNHEVDPRRYRMGPFGWSLEKMTQIDKTKVYDYGKGRNPGLGGTSTHVYNTKTGNVSVRYMSLIGTERNCAGGPTPWGSWISCEETVTRAGGVIEKDHGYNFEVPASVNVGAVDPVPLTDMGRMNHEAVAVDPATGIVYQTEDRQDGCIYRFIPNTPGKLQDGGRLQALMVRDQPSLDTRNWLEAISEEEAKGYTSSASFTAMDAAAGSSVRIPLLEPMEVTWIDVEDVTSPGDDLRHQVFANGGARFARGEGMWWGRQSVFFACTTGGVNRKGQVWRYVPSRVEGQPEEERFPGKLELFLEPNDHELVENCDNVTVAPWGDLVLSEDAKTKNDLVGVTPHGEVYKLARNLLSHSEFAGSCFSPDGTTLFTNVQADGITLAITGPWRT</sequence>
<name>A0A7X0H9D1_9BACT</name>
<comment type="caution">
    <text evidence="1">The sequence shown here is derived from an EMBL/GenBank/DDBJ whole genome shotgun (WGS) entry which is preliminary data.</text>
</comment>
<dbReference type="PROSITE" id="PS51318">
    <property type="entry name" value="TAT"/>
    <property type="match status" value="1"/>
</dbReference>
<dbReference type="PANTHER" id="PTHR35399">
    <property type="entry name" value="SLR8030 PROTEIN"/>
    <property type="match status" value="1"/>
</dbReference>
<gene>
    <name evidence="1" type="ORF">HNQ40_003309</name>
</gene>
<reference evidence="1 2" key="1">
    <citation type="submission" date="2020-08" db="EMBL/GenBank/DDBJ databases">
        <title>Genomic Encyclopedia of Type Strains, Phase IV (KMG-IV): sequencing the most valuable type-strain genomes for metagenomic binning, comparative biology and taxonomic classification.</title>
        <authorList>
            <person name="Goeker M."/>
        </authorList>
    </citation>
    <scope>NUCLEOTIDE SEQUENCE [LARGE SCALE GENOMIC DNA]</scope>
    <source>
        <strain evidence="1 2">DSM 103725</strain>
    </source>
</reference>
<evidence type="ECO:0000313" key="1">
    <source>
        <dbReference type="EMBL" id="MBB6431503.1"/>
    </source>
</evidence>
<dbReference type="InterPro" id="IPR006311">
    <property type="entry name" value="TAT_signal"/>
</dbReference>
<evidence type="ECO:0000313" key="2">
    <source>
        <dbReference type="Proteomes" id="UP000541810"/>
    </source>
</evidence>
<dbReference type="RefSeq" id="WP_184678967.1">
    <property type="nucleotide sequence ID" value="NZ_JACHGY010000001.1"/>
</dbReference>
<dbReference type="PANTHER" id="PTHR35399:SF4">
    <property type="entry name" value="MEMBRANE PROTEIN"/>
    <property type="match status" value="1"/>
</dbReference>
<protein>
    <recommendedName>
        <fullName evidence="3">Phosphatase</fullName>
    </recommendedName>
</protein>
<dbReference type="EMBL" id="JACHGY010000001">
    <property type="protein sequence ID" value="MBB6431503.1"/>
    <property type="molecule type" value="Genomic_DNA"/>
</dbReference>
<dbReference type="Proteomes" id="UP000541810">
    <property type="component" value="Unassembled WGS sequence"/>
</dbReference>
<dbReference type="AlphaFoldDB" id="A0A7X0H9D1"/>